<dbReference type="CDD" id="cd01949">
    <property type="entry name" value="GGDEF"/>
    <property type="match status" value="1"/>
</dbReference>
<dbReference type="NCBIfam" id="TIGR00254">
    <property type="entry name" value="GGDEF"/>
    <property type="match status" value="1"/>
</dbReference>
<organism evidence="4 5">
    <name type="scientific">Thalassolituus maritimus</name>
    <dbReference type="NCBI Taxonomy" id="484498"/>
    <lineage>
        <taxon>Bacteria</taxon>
        <taxon>Pseudomonadati</taxon>
        <taxon>Pseudomonadota</taxon>
        <taxon>Gammaproteobacteria</taxon>
        <taxon>Oceanospirillales</taxon>
        <taxon>Oceanospirillaceae</taxon>
        <taxon>Thalassolituus</taxon>
    </lineage>
</organism>
<dbReference type="InterPro" id="IPR050469">
    <property type="entry name" value="Diguanylate_Cyclase"/>
</dbReference>
<proteinExistence type="predicted"/>
<dbReference type="STRING" id="484498.SAMN05421686_10933"/>
<protein>
    <recommendedName>
        <fullName evidence="2">diguanylate cyclase</fullName>
        <ecNumber evidence="2">2.7.7.65</ecNumber>
    </recommendedName>
</protein>
<dbReference type="InterPro" id="IPR029787">
    <property type="entry name" value="Nucleotide_cyclase"/>
</dbReference>
<dbReference type="FunFam" id="3.30.70.270:FF:000001">
    <property type="entry name" value="Diguanylate cyclase domain protein"/>
    <property type="match status" value="1"/>
</dbReference>
<dbReference type="PANTHER" id="PTHR45138:SF24">
    <property type="entry name" value="DIGUANYLATE CYCLASE DGCC-RELATED"/>
    <property type="match status" value="1"/>
</dbReference>
<dbReference type="EMBL" id="FTOH01000009">
    <property type="protein sequence ID" value="SIT07231.1"/>
    <property type="molecule type" value="Genomic_DNA"/>
</dbReference>
<gene>
    <name evidence="4" type="ORF">SAMN05421686_10933</name>
</gene>
<dbReference type="GO" id="GO:1902201">
    <property type="term" value="P:negative regulation of bacterial-type flagellum-dependent cell motility"/>
    <property type="evidence" value="ECO:0007669"/>
    <property type="project" value="TreeGrafter"/>
</dbReference>
<sequence length="351" mass="39289">MPGKNQDSVYTEWNGRGQTLELAELLENARRNEALLKRLQAFELQLLSAQNWQDFLTLLLEALPSQFDLDAVSLRICDPDGELKASMLQSLDIDQGALLNQIEFKVSLPISKADVIETPPPWRSGLRLPLMRSGEYIGQLCMFSSREDRFTAGMATDFMQHLAAVIAACLVMVRQSEAQALMALTDPLTGAENRRGFDRVYRREWARGQRQHHVFAMVLMDIDHFKKVNDIHGHGTGDRVLKTLCRTLKSTIRPTDHIGRLGGEEFALILPGCQPDQLMAVVSRVQESIREMSVLNDSGKRVPVTASGAFIAVTPRPHQDLSVEQVLDHLDKYLYKAKAAGRDRFLPAASA</sequence>
<evidence type="ECO:0000256" key="1">
    <source>
        <dbReference type="ARBA" id="ARBA00001946"/>
    </source>
</evidence>
<name>A0A1N7P9H0_9GAMM</name>
<dbReference type="Proteomes" id="UP000185639">
    <property type="component" value="Unassembled WGS sequence"/>
</dbReference>
<evidence type="ECO:0000313" key="5">
    <source>
        <dbReference type="Proteomes" id="UP000185639"/>
    </source>
</evidence>
<dbReference type="OrthoDB" id="9776960at2"/>
<dbReference type="Gene3D" id="3.30.450.40">
    <property type="match status" value="1"/>
</dbReference>
<dbReference type="PROSITE" id="PS50887">
    <property type="entry name" value="GGDEF"/>
    <property type="match status" value="1"/>
</dbReference>
<dbReference type="AlphaFoldDB" id="A0A1N7P9H0"/>
<dbReference type="SUPFAM" id="SSF55073">
    <property type="entry name" value="Nucleotide cyclase"/>
    <property type="match status" value="1"/>
</dbReference>
<dbReference type="InterPro" id="IPR029016">
    <property type="entry name" value="GAF-like_dom_sf"/>
</dbReference>
<dbReference type="GO" id="GO:0052621">
    <property type="term" value="F:diguanylate cyclase activity"/>
    <property type="evidence" value="ECO:0007669"/>
    <property type="project" value="UniProtKB-EC"/>
</dbReference>
<feature type="domain" description="GGDEF" evidence="3">
    <location>
        <begin position="213"/>
        <end position="350"/>
    </location>
</feature>
<evidence type="ECO:0000256" key="2">
    <source>
        <dbReference type="ARBA" id="ARBA00012528"/>
    </source>
</evidence>
<accession>A0A1N7P9H0</accession>
<dbReference type="Gene3D" id="3.30.70.270">
    <property type="match status" value="1"/>
</dbReference>
<dbReference type="Pfam" id="PF04340">
    <property type="entry name" value="DUF484"/>
    <property type="match status" value="1"/>
</dbReference>
<dbReference type="InterPro" id="IPR007435">
    <property type="entry name" value="DUF484"/>
</dbReference>
<dbReference type="EC" id="2.7.7.65" evidence="2"/>
<dbReference type="GO" id="GO:0043709">
    <property type="term" value="P:cell adhesion involved in single-species biofilm formation"/>
    <property type="evidence" value="ECO:0007669"/>
    <property type="project" value="TreeGrafter"/>
</dbReference>
<dbReference type="InterPro" id="IPR043128">
    <property type="entry name" value="Rev_trsase/Diguanyl_cyclase"/>
</dbReference>
<comment type="cofactor">
    <cofactor evidence="1">
        <name>Mg(2+)</name>
        <dbReference type="ChEBI" id="CHEBI:18420"/>
    </cofactor>
</comment>
<reference evidence="5" key="1">
    <citation type="submission" date="2017-01" db="EMBL/GenBank/DDBJ databases">
        <authorList>
            <person name="Varghese N."/>
            <person name="Submissions S."/>
        </authorList>
    </citation>
    <scope>NUCLEOTIDE SEQUENCE [LARGE SCALE GENOMIC DNA]</scope>
    <source>
        <strain evidence="5">DSM 24913</strain>
    </source>
</reference>
<dbReference type="PANTHER" id="PTHR45138">
    <property type="entry name" value="REGULATORY COMPONENTS OF SENSORY TRANSDUCTION SYSTEM"/>
    <property type="match status" value="1"/>
</dbReference>
<dbReference type="SUPFAM" id="SSF55781">
    <property type="entry name" value="GAF domain-like"/>
    <property type="match status" value="1"/>
</dbReference>
<evidence type="ECO:0000259" key="3">
    <source>
        <dbReference type="PROSITE" id="PS50887"/>
    </source>
</evidence>
<dbReference type="InterPro" id="IPR000160">
    <property type="entry name" value="GGDEF_dom"/>
</dbReference>
<keyword evidence="5" id="KW-1185">Reference proteome</keyword>
<evidence type="ECO:0000313" key="4">
    <source>
        <dbReference type="EMBL" id="SIT07231.1"/>
    </source>
</evidence>
<dbReference type="GO" id="GO:0005886">
    <property type="term" value="C:plasma membrane"/>
    <property type="evidence" value="ECO:0007669"/>
    <property type="project" value="TreeGrafter"/>
</dbReference>
<dbReference type="SMART" id="SM00267">
    <property type="entry name" value="GGDEF"/>
    <property type="match status" value="1"/>
</dbReference>
<dbReference type="Pfam" id="PF00990">
    <property type="entry name" value="GGDEF"/>
    <property type="match status" value="1"/>
</dbReference>